<reference evidence="6" key="1">
    <citation type="journal article" date="2024" name="BMC Genomics">
        <title>Functional annotation of a divergent genome using sequence and structure-based similarity.</title>
        <authorList>
            <person name="Svedberg D."/>
            <person name="Winiger R.R."/>
            <person name="Berg A."/>
            <person name="Sharma H."/>
            <person name="Tellgren-Roth C."/>
            <person name="Debrunner-Vossbrinck B.A."/>
            <person name="Vossbrinck C.R."/>
            <person name="Barandun J."/>
        </authorList>
    </citation>
    <scope>NUCLEOTIDE SEQUENCE</scope>
    <source>
        <strain evidence="6">Illinois isolate</strain>
    </source>
</reference>
<dbReference type="EMBL" id="CP142728">
    <property type="protein sequence ID" value="WUR02845.1"/>
    <property type="molecule type" value="Genomic_DNA"/>
</dbReference>
<dbReference type="PANTHER" id="PTHR12801">
    <property type="entry name" value="RNA EXONUCLEASE REXO1 / RECO3 FAMILY MEMBER-RELATED"/>
    <property type="match status" value="1"/>
</dbReference>
<dbReference type="Proteomes" id="UP001334084">
    <property type="component" value="Chromosome 3"/>
</dbReference>
<dbReference type="GO" id="GO:0003676">
    <property type="term" value="F:nucleic acid binding"/>
    <property type="evidence" value="ECO:0007669"/>
    <property type="project" value="InterPro"/>
</dbReference>
<dbReference type="InterPro" id="IPR013520">
    <property type="entry name" value="Ribonucl_H"/>
</dbReference>
<evidence type="ECO:0000313" key="6">
    <source>
        <dbReference type="EMBL" id="WUR02845.1"/>
    </source>
</evidence>
<keyword evidence="7" id="KW-1185">Reference proteome</keyword>
<keyword evidence="4 6" id="KW-0269">Exonuclease</keyword>
<evidence type="ECO:0000259" key="5">
    <source>
        <dbReference type="SMART" id="SM00479"/>
    </source>
</evidence>
<dbReference type="RefSeq" id="XP_065328990.1">
    <property type="nucleotide sequence ID" value="XM_065472918.1"/>
</dbReference>
<evidence type="ECO:0000256" key="2">
    <source>
        <dbReference type="ARBA" id="ARBA00022722"/>
    </source>
</evidence>
<gene>
    <name evidence="6" type="ORF">VNE69_03066</name>
</gene>
<evidence type="ECO:0000256" key="1">
    <source>
        <dbReference type="ARBA" id="ARBA00006357"/>
    </source>
</evidence>
<dbReference type="GeneID" id="90540662"/>
<dbReference type="SUPFAM" id="SSF53098">
    <property type="entry name" value="Ribonuclease H-like"/>
    <property type="match status" value="1"/>
</dbReference>
<sequence>MSTEAENLKRYKLNDIYRILNWIFNNKKRPQFFPVKSKDKPFSLNFIFISDYKENEFVLPTLCKLKFHEKLNFNDLPFNLTRECNIRQLLPDYSVIKKENLDLVFHIKIEQLYDNKIFINSDVNLKCPNKQNVFTKSTPYFLISLDIEMVTTKIGKEVGRISLIDNLGNVLYDKYVKPINQVINYETEYSGLTKEILDDGIENYQMIQEISEFIGKDTVVLGHGLENDFTSLGMYHDKIIDTSYLFLSTQSRRVSLQQLSRTYLKIQIQNQSHCSIIDATTCLKLLSLKIQEMLIIQNKESERIKFHDKILYHNGYEEFMRNHAYGLNICRTKSGEVKKNINGFYKKRTLTFYWYEEENKIKLEF</sequence>
<dbReference type="CDD" id="cd06145">
    <property type="entry name" value="REX1_like"/>
    <property type="match status" value="1"/>
</dbReference>
<proteinExistence type="inferred from homology"/>
<organism evidence="6 7">
    <name type="scientific">Vairimorpha necatrix</name>
    <dbReference type="NCBI Taxonomy" id="6039"/>
    <lineage>
        <taxon>Eukaryota</taxon>
        <taxon>Fungi</taxon>
        <taxon>Fungi incertae sedis</taxon>
        <taxon>Microsporidia</taxon>
        <taxon>Nosematidae</taxon>
        <taxon>Vairimorpha</taxon>
    </lineage>
</organism>
<dbReference type="Pfam" id="PF00929">
    <property type="entry name" value="RNase_T"/>
    <property type="match status" value="1"/>
</dbReference>
<accession>A0AAX4JA76</accession>
<dbReference type="InterPro" id="IPR047021">
    <property type="entry name" value="REXO1/3/4-like"/>
</dbReference>
<keyword evidence="2" id="KW-0540">Nuclease</keyword>
<protein>
    <submittedName>
        <fullName evidence="6">RNA exonuclease</fullName>
    </submittedName>
</protein>
<dbReference type="InterPro" id="IPR034922">
    <property type="entry name" value="REX1-like_exo"/>
</dbReference>
<evidence type="ECO:0000256" key="3">
    <source>
        <dbReference type="ARBA" id="ARBA00022801"/>
    </source>
</evidence>
<keyword evidence="3" id="KW-0378">Hydrolase</keyword>
<comment type="similarity">
    <text evidence="1">Belongs to the REXO1/REXO3 family.</text>
</comment>
<dbReference type="GO" id="GO:0004527">
    <property type="term" value="F:exonuclease activity"/>
    <property type="evidence" value="ECO:0007669"/>
    <property type="project" value="UniProtKB-KW"/>
</dbReference>
<dbReference type="InterPro" id="IPR012337">
    <property type="entry name" value="RNaseH-like_sf"/>
</dbReference>
<feature type="domain" description="Exonuclease" evidence="5">
    <location>
        <begin position="141"/>
        <end position="295"/>
    </location>
</feature>
<dbReference type="InterPro" id="IPR036397">
    <property type="entry name" value="RNaseH_sf"/>
</dbReference>
<dbReference type="GO" id="GO:0005634">
    <property type="term" value="C:nucleus"/>
    <property type="evidence" value="ECO:0007669"/>
    <property type="project" value="TreeGrafter"/>
</dbReference>
<evidence type="ECO:0000256" key="4">
    <source>
        <dbReference type="ARBA" id="ARBA00022839"/>
    </source>
</evidence>
<name>A0AAX4JA76_9MICR</name>
<dbReference type="Gene3D" id="3.30.420.10">
    <property type="entry name" value="Ribonuclease H-like superfamily/Ribonuclease H"/>
    <property type="match status" value="1"/>
</dbReference>
<dbReference type="KEGG" id="vnx:VNE69_03066"/>
<dbReference type="AlphaFoldDB" id="A0AAX4JA76"/>
<evidence type="ECO:0000313" key="7">
    <source>
        <dbReference type="Proteomes" id="UP001334084"/>
    </source>
</evidence>
<dbReference type="SMART" id="SM00479">
    <property type="entry name" value="EXOIII"/>
    <property type="match status" value="1"/>
</dbReference>